<dbReference type="SUPFAM" id="SSF53756">
    <property type="entry name" value="UDP-Glycosyltransferase/glycogen phosphorylase"/>
    <property type="match status" value="1"/>
</dbReference>
<dbReference type="Pfam" id="PF00534">
    <property type="entry name" value="Glycos_transf_1"/>
    <property type="match status" value="1"/>
</dbReference>
<dbReference type="GO" id="GO:0009103">
    <property type="term" value="P:lipopolysaccharide biosynthetic process"/>
    <property type="evidence" value="ECO:0007669"/>
    <property type="project" value="TreeGrafter"/>
</dbReference>
<reference evidence="3 4" key="1">
    <citation type="submission" date="2019-08" db="EMBL/GenBank/DDBJ databases">
        <authorList>
            <person name="Shi S."/>
        </authorList>
    </citation>
    <scope>NUCLEOTIDE SEQUENCE [LARGE SCALE GENOMIC DNA]</scope>
    <source>
        <strain evidence="3 4">GY10130</strain>
    </source>
</reference>
<feature type="non-terminal residue" evidence="3">
    <location>
        <position position="1"/>
    </location>
</feature>
<dbReference type="GO" id="GO:0016757">
    <property type="term" value="F:glycosyltransferase activity"/>
    <property type="evidence" value="ECO:0007669"/>
    <property type="project" value="InterPro"/>
</dbReference>
<evidence type="ECO:0000256" key="1">
    <source>
        <dbReference type="ARBA" id="ARBA00022679"/>
    </source>
</evidence>
<accession>A0A5C8IGI7</accession>
<dbReference type="CDD" id="cd03801">
    <property type="entry name" value="GT4_PimA-like"/>
    <property type="match status" value="1"/>
</dbReference>
<dbReference type="OrthoDB" id="9811239at2"/>
<dbReference type="Proteomes" id="UP000321926">
    <property type="component" value="Unassembled WGS sequence"/>
</dbReference>
<dbReference type="AlphaFoldDB" id="A0A5C8IGI7"/>
<dbReference type="Gene3D" id="3.40.50.2000">
    <property type="entry name" value="Glycogen Phosphorylase B"/>
    <property type="match status" value="2"/>
</dbReference>
<evidence type="ECO:0000313" key="4">
    <source>
        <dbReference type="Proteomes" id="UP000321926"/>
    </source>
</evidence>
<dbReference type="InterPro" id="IPR001296">
    <property type="entry name" value="Glyco_trans_1"/>
</dbReference>
<dbReference type="RefSeq" id="WP_147924271.1">
    <property type="nucleotide sequence ID" value="NZ_VRTY01000188.1"/>
</dbReference>
<dbReference type="EMBL" id="VRTY01000188">
    <property type="protein sequence ID" value="TXK20963.1"/>
    <property type="molecule type" value="Genomic_DNA"/>
</dbReference>
<protein>
    <submittedName>
        <fullName evidence="3">Glycosyltransferase family 4 protein</fullName>
    </submittedName>
</protein>
<organism evidence="3 4">
    <name type="scientific">Pontibacter qinzhouensis</name>
    <dbReference type="NCBI Taxonomy" id="2603253"/>
    <lineage>
        <taxon>Bacteria</taxon>
        <taxon>Pseudomonadati</taxon>
        <taxon>Bacteroidota</taxon>
        <taxon>Cytophagia</taxon>
        <taxon>Cytophagales</taxon>
        <taxon>Hymenobacteraceae</taxon>
        <taxon>Pontibacter</taxon>
    </lineage>
</organism>
<sequence>AEQLQVSQYITWLGEINQEQALKEYQNCDAFVLPSLYESMGIVYIEALACGKPIIATKCGGPESTVTPFNGLLIEKENVTKLASALHYMIENRDKYDSNQIRQDFLARYSAGAVVPQLMALYKQVLEKHPGIS</sequence>
<proteinExistence type="predicted"/>
<keyword evidence="1 3" id="KW-0808">Transferase</keyword>
<evidence type="ECO:0000313" key="3">
    <source>
        <dbReference type="EMBL" id="TXK20963.1"/>
    </source>
</evidence>
<dbReference type="PANTHER" id="PTHR46401">
    <property type="entry name" value="GLYCOSYLTRANSFERASE WBBK-RELATED"/>
    <property type="match status" value="1"/>
</dbReference>
<keyword evidence="4" id="KW-1185">Reference proteome</keyword>
<comment type="caution">
    <text evidence="3">The sequence shown here is derived from an EMBL/GenBank/DDBJ whole genome shotgun (WGS) entry which is preliminary data.</text>
</comment>
<name>A0A5C8IGI7_9BACT</name>
<evidence type="ECO:0000259" key="2">
    <source>
        <dbReference type="Pfam" id="PF00534"/>
    </source>
</evidence>
<feature type="domain" description="Glycosyl transferase family 1" evidence="2">
    <location>
        <begin position="1"/>
        <end position="97"/>
    </location>
</feature>
<dbReference type="PANTHER" id="PTHR46401:SF2">
    <property type="entry name" value="GLYCOSYLTRANSFERASE WBBK-RELATED"/>
    <property type="match status" value="1"/>
</dbReference>
<gene>
    <name evidence="3" type="ORF">FVR03_23805</name>
</gene>